<dbReference type="EMBL" id="MIKG01000013">
    <property type="protein sequence ID" value="RAO70879.1"/>
    <property type="molecule type" value="Genomic_DNA"/>
</dbReference>
<accession>A0A364L4Y8</accession>
<organism evidence="1 2">
    <name type="scientific">Talaromyces amestolkiae</name>
    <dbReference type="NCBI Taxonomy" id="1196081"/>
    <lineage>
        <taxon>Eukaryota</taxon>
        <taxon>Fungi</taxon>
        <taxon>Dikarya</taxon>
        <taxon>Ascomycota</taxon>
        <taxon>Pezizomycotina</taxon>
        <taxon>Eurotiomycetes</taxon>
        <taxon>Eurotiomycetidae</taxon>
        <taxon>Eurotiales</taxon>
        <taxon>Trichocomaceae</taxon>
        <taxon>Talaromyces</taxon>
        <taxon>Talaromyces sect. Talaromyces</taxon>
    </lineage>
</organism>
<protein>
    <submittedName>
        <fullName evidence="1">Uncharacterized protein</fullName>
    </submittedName>
</protein>
<dbReference type="OrthoDB" id="4511124at2759"/>
<sequence length="284" mass="32632">MSLRQLQTFSVEREYDPMVILPFTYLPDHEREVDPNADSDEDNPADLTYDAIAVYHRLKNIDFIKAPKKSDSAFEKWVKDKELFSKALATIRVILIARKKVVLCIPQLVVSDLIKKKFATSKTESTMILADEDGQCLEPMAWISLMVRNISDILAWSYSDLLKFSIIQSLSKPEVMKTFLATQFQFEMPKIARLMAILRHEQWRGLVLKFCATKYGGESFAWHTMSDIVTAKLDEIWIPIFNKFDTFATAVFPDNGASATCNDWHRIHEVMTPHTLFVQGIDVD</sequence>
<reference evidence="1 2" key="1">
    <citation type="journal article" date="2017" name="Biotechnol. Biofuels">
        <title>Differential beta-glucosidase expression as a function of carbon source availability in Talaromyces amestolkiae: a genomic and proteomic approach.</title>
        <authorList>
            <person name="de Eugenio L.I."/>
            <person name="Mendez-Liter J.A."/>
            <person name="Nieto-Dominguez M."/>
            <person name="Alonso L."/>
            <person name="Gil-Munoz J."/>
            <person name="Barriuso J."/>
            <person name="Prieto A."/>
            <person name="Martinez M.J."/>
        </authorList>
    </citation>
    <scope>NUCLEOTIDE SEQUENCE [LARGE SCALE GENOMIC DNA]</scope>
    <source>
        <strain evidence="1 2">CIB</strain>
    </source>
</reference>
<dbReference type="AlphaFoldDB" id="A0A364L4Y8"/>
<dbReference type="Proteomes" id="UP000249363">
    <property type="component" value="Unassembled WGS sequence"/>
</dbReference>
<comment type="caution">
    <text evidence="1">The sequence shown here is derived from an EMBL/GenBank/DDBJ whole genome shotgun (WGS) entry which is preliminary data.</text>
</comment>
<proteinExistence type="predicted"/>
<dbReference type="GeneID" id="63796107"/>
<evidence type="ECO:0000313" key="1">
    <source>
        <dbReference type="EMBL" id="RAO70879.1"/>
    </source>
</evidence>
<dbReference type="RefSeq" id="XP_040735395.1">
    <property type="nucleotide sequence ID" value="XM_040879527.1"/>
</dbReference>
<name>A0A364L4Y8_TALAM</name>
<keyword evidence="2" id="KW-1185">Reference proteome</keyword>
<evidence type="ECO:0000313" key="2">
    <source>
        <dbReference type="Proteomes" id="UP000249363"/>
    </source>
</evidence>
<gene>
    <name evidence="1" type="ORF">BHQ10_006891</name>
</gene>